<protein>
    <submittedName>
        <fullName evidence="1">Uncharacterized protein</fullName>
    </submittedName>
</protein>
<evidence type="ECO:0000313" key="2">
    <source>
        <dbReference type="Proteomes" id="UP000886523"/>
    </source>
</evidence>
<dbReference type="Proteomes" id="UP000886523">
    <property type="component" value="Unassembled WGS sequence"/>
</dbReference>
<gene>
    <name evidence="1" type="ORF">BS47DRAFT_1373370</name>
</gene>
<dbReference type="EMBL" id="MU129022">
    <property type="protein sequence ID" value="KAF9510147.1"/>
    <property type="molecule type" value="Genomic_DNA"/>
</dbReference>
<sequence length="161" mass="17924">MGDATFNGKPQSLYFSNNHPTHPGLFKGMAVILEECGYLNAQTLCAQCPDFKHKKGAVNCCCCWLLFSEPDFVNIDSILEGHCHEHGFTYTPSTIEDIEKNALNALEAVPLLSMRRFSNCALQGFNGKEAAYATNKYQGHCQIPMEATQEVIQELMRSKKA</sequence>
<keyword evidence="2" id="KW-1185">Reference proteome</keyword>
<proteinExistence type="predicted"/>
<name>A0A9P6AQN4_9AGAM</name>
<reference evidence="1" key="1">
    <citation type="journal article" date="2020" name="Nat. Commun.">
        <title>Large-scale genome sequencing of mycorrhizal fungi provides insights into the early evolution of symbiotic traits.</title>
        <authorList>
            <person name="Miyauchi S."/>
            <person name="Kiss E."/>
            <person name="Kuo A."/>
            <person name="Drula E."/>
            <person name="Kohler A."/>
            <person name="Sanchez-Garcia M."/>
            <person name="Morin E."/>
            <person name="Andreopoulos B."/>
            <person name="Barry K.W."/>
            <person name="Bonito G."/>
            <person name="Buee M."/>
            <person name="Carver A."/>
            <person name="Chen C."/>
            <person name="Cichocki N."/>
            <person name="Clum A."/>
            <person name="Culley D."/>
            <person name="Crous P.W."/>
            <person name="Fauchery L."/>
            <person name="Girlanda M."/>
            <person name="Hayes R.D."/>
            <person name="Keri Z."/>
            <person name="LaButti K."/>
            <person name="Lipzen A."/>
            <person name="Lombard V."/>
            <person name="Magnuson J."/>
            <person name="Maillard F."/>
            <person name="Murat C."/>
            <person name="Nolan M."/>
            <person name="Ohm R.A."/>
            <person name="Pangilinan J."/>
            <person name="Pereira M.F."/>
            <person name="Perotto S."/>
            <person name="Peter M."/>
            <person name="Pfister S."/>
            <person name="Riley R."/>
            <person name="Sitrit Y."/>
            <person name="Stielow J.B."/>
            <person name="Szollosi G."/>
            <person name="Zifcakova L."/>
            <person name="Stursova M."/>
            <person name="Spatafora J.W."/>
            <person name="Tedersoo L."/>
            <person name="Vaario L.M."/>
            <person name="Yamada A."/>
            <person name="Yan M."/>
            <person name="Wang P."/>
            <person name="Xu J."/>
            <person name="Bruns T."/>
            <person name="Baldrian P."/>
            <person name="Vilgalys R."/>
            <person name="Dunand C."/>
            <person name="Henrissat B."/>
            <person name="Grigoriev I.V."/>
            <person name="Hibbett D."/>
            <person name="Nagy L.G."/>
            <person name="Martin F.M."/>
        </authorList>
    </citation>
    <scope>NUCLEOTIDE SEQUENCE</scope>
    <source>
        <strain evidence="1">UP504</strain>
    </source>
</reference>
<dbReference type="AlphaFoldDB" id="A0A9P6AQN4"/>
<evidence type="ECO:0000313" key="1">
    <source>
        <dbReference type="EMBL" id="KAF9510147.1"/>
    </source>
</evidence>
<organism evidence="1 2">
    <name type="scientific">Hydnum rufescens UP504</name>
    <dbReference type="NCBI Taxonomy" id="1448309"/>
    <lineage>
        <taxon>Eukaryota</taxon>
        <taxon>Fungi</taxon>
        <taxon>Dikarya</taxon>
        <taxon>Basidiomycota</taxon>
        <taxon>Agaricomycotina</taxon>
        <taxon>Agaricomycetes</taxon>
        <taxon>Cantharellales</taxon>
        <taxon>Hydnaceae</taxon>
        <taxon>Hydnum</taxon>
    </lineage>
</organism>
<accession>A0A9P6AQN4</accession>
<comment type="caution">
    <text evidence="1">The sequence shown here is derived from an EMBL/GenBank/DDBJ whole genome shotgun (WGS) entry which is preliminary data.</text>
</comment>
<dbReference type="OrthoDB" id="2416294at2759"/>